<dbReference type="PANTHER" id="PTHR12049:SF7">
    <property type="entry name" value="PROTEIN ARGININE METHYLTRANSFERASE NDUFAF7, MITOCHONDRIAL"/>
    <property type="match status" value="1"/>
</dbReference>
<dbReference type="PANTHER" id="PTHR12049">
    <property type="entry name" value="PROTEIN ARGININE METHYLTRANSFERASE NDUFAF7, MITOCHONDRIAL"/>
    <property type="match status" value="1"/>
</dbReference>
<sequence length="361" mass="41162">MADQELRKIIREQGTLTFASFMELVLYHPEYGYYNSEKPILGKEGDFYTSVHVSSLFGEMIAEQLAEMAVLLEGPVFSLAEFGAGKGFLAYDILKTLQIKYPTLFARTVYYIVEASSSLKKEQYRRLTDFQPQVRWVDGLDEVEKPFRGCVLSNELVDAFPVHRVKYLEDQLKEIYVREEEGILIEVADVPSTPLLEAYFDDLNITLSEGQVGEVNLAARDWLQSIGNNLDQGFVLTIDYGYEASLLYHSCRRDGTLMCYYRHQTEENPYLRLGEQDMTAHVNFSALKKWGEENGLLTTGFTNQMHFLFNLGLAEALSKEPQKAYAAQQLVNPEGMGGIFKVLIQHKNLVDPQLKGLKENR</sequence>
<keyword evidence="4" id="KW-1185">Reference proteome</keyword>
<evidence type="ECO:0000256" key="2">
    <source>
        <dbReference type="ARBA" id="ARBA00022679"/>
    </source>
</evidence>
<dbReference type="InterPro" id="IPR003788">
    <property type="entry name" value="NDUFAF7"/>
</dbReference>
<dbReference type="InterPro" id="IPR038375">
    <property type="entry name" value="NDUFAF7_sf"/>
</dbReference>
<dbReference type="EC" id="2.1.1.-" evidence="3"/>
<reference evidence="3 4" key="1">
    <citation type="submission" date="2022-08" db="EMBL/GenBank/DDBJ databases">
        <title>Proteogenomics of the novel Dehalobacterium formicoaceticum strain EZ94 highlights a key role of methyltransferases during anaerobic dichloromethane degradation.</title>
        <authorList>
            <person name="Wasmund K."/>
        </authorList>
    </citation>
    <scope>NUCLEOTIDE SEQUENCE [LARGE SCALE GENOMIC DNA]</scope>
    <source>
        <strain evidence="3 4">EZ94</strain>
    </source>
</reference>
<evidence type="ECO:0000313" key="4">
    <source>
        <dbReference type="Proteomes" id="UP001524944"/>
    </source>
</evidence>
<dbReference type="GO" id="GO:0032259">
    <property type="term" value="P:methylation"/>
    <property type="evidence" value="ECO:0007669"/>
    <property type="project" value="UniProtKB-KW"/>
</dbReference>
<dbReference type="Pfam" id="PF02636">
    <property type="entry name" value="Methyltransf_28"/>
    <property type="match status" value="1"/>
</dbReference>
<evidence type="ECO:0000313" key="3">
    <source>
        <dbReference type="EMBL" id="MCR6545585.1"/>
    </source>
</evidence>
<dbReference type="Proteomes" id="UP001524944">
    <property type="component" value="Unassembled WGS sequence"/>
</dbReference>
<keyword evidence="1 3" id="KW-0489">Methyltransferase</keyword>
<dbReference type="InterPro" id="IPR029063">
    <property type="entry name" value="SAM-dependent_MTases_sf"/>
</dbReference>
<dbReference type="GO" id="GO:0008168">
    <property type="term" value="F:methyltransferase activity"/>
    <property type="evidence" value="ECO:0007669"/>
    <property type="project" value="UniProtKB-KW"/>
</dbReference>
<accession>A0ABT1Y3X6</accession>
<gene>
    <name evidence="3" type="ORF">NVS47_08680</name>
</gene>
<dbReference type="SUPFAM" id="SSF53335">
    <property type="entry name" value="S-adenosyl-L-methionine-dependent methyltransferases"/>
    <property type="match status" value="1"/>
</dbReference>
<proteinExistence type="predicted"/>
<dbReference type="EMBL" id="JANPWE010000003">
    <property type="protein sequence ID" value="MCR6545585.1"/>
    <property type="molecule type" value="Genomic_DNA"/>
</dbReference>
<comment type="caution">
    <text evidence="3">The sequence shown here is derived from an EMBL/GenBank/DDBJ whole genome shotgun (WGS) entry which is preliminary data.</text>
</comment>
<name>A0ABT1Y3X6_9FIRM</name>
<dbReference type="RefSeq" id="WP_089609150.1">
    <property type="nucleotide sequence ID" value="NZ_CP022121.1"/>
</dbReference>
<organism evidence="3 4">
    <name type="scientific">Dehalobacterium formicoaceticum</name>
    <dbReference type="NCBI Taxonomy" id="51515"/>
    <lineage>
        <taxon>Bacteria</taxon>
        <taxon>Bacillati</taxon>
        <taxon>Bacillota</taxon>
        <taxon>Clostridia</taxon>
        <taxon>Eubacteriales</taxon>
        <taxon>Peptococcaceae</taxon>
        <taxon>Dehalobacterium</taxon>
    </lineage>
</organism>
<keyword evidence="2 3" id="KW-0808">Transferase</keyword>
<dbReference type="Gene3D" id="3.40.50.12710">
    <property type="match status" value="1"/>
</dbReference>
<protein>
    <submittedName>
        <fullName evidence="3">SAM-dependent methyltransferase</fullName>
        <ecNumber evidence="3">2.1.1.-</ecNumber>
    </submittedName>
</protein>
<evidence type="ECO:0000256" key="1">
    <source>
        <dbReference type="ARBA" id="ARBA00022603"/>
    </source>
</evidence>